<feature type="region of interest" description="Disordered" evidence="1">
    <location>
        <begin position="1"/>
        <end position="60"/>
    </location>
</feature>
<dbReference type="PANTHER" id="PTHR42345">
    <property type="entry name" value="TPR_REGION DOMAIN-CONTAINING PROTEIN"/>
    <property type="match status" value="1"/>
</dbReference>
<dbReference type="OMA" id="HKTLDKQ"/>
<dbReference type="RefSeq" id="XP_007777083.1">
    <property type="nucleotide sequence ID" value="XM_007778893.1"/>
</dbReference>
<reference evidence="3" key="1">
    <citation type="submission" date="2012-06" db="EMBL/GenBank/DDBJ databases">
        <title>The genome sequence of Coniosporium apollinis CBS 100218.</title>
        <authorList>
            <consortium name="The Broad Institute Genome Sequencing Platform"/>
            <person name="Cuomo C."/>
            <person name="Gorbushina A."/>
            <person name="Noack S."/>
            <person name="Walker B."/>
            <person name="Young S.K."/>
            <person name="Zeng Q."/>
            <person name="Gargeya S."/>
            <person name="Fitzgerald M."/>
            <person name="Haas B."/>
            <person name="Abouelleil A."/>
            <person name="Alvarado L."/>
            <person name="Arachchi H.M."/>
            <person name="Berlin A.M."/>
            <person name="Chapman S.B."/>
            <person name="Goldberg J."/>
            <person name="Griggs A."/>
            <person name="Gujja S."/>
            <person name="Hansen M."/>
            <person name="Howarth C."/>
            <person name="Imamovic A."/>
            <person name="Larimer J."/>
            <person name="McCowan C."/>
            <person name="Montmayeur A."/>
            <person name="Murphy C."/>
            <person name="Neiman D."/>
            <person name="Pearson M."/>
            <person name="Priest M."/>
            <person name="Roberts A."/>
            <person name="Saif S."/>
            <person name="Shea T."/>
            <person name="Sisk P."/>
            <person name="Sykes S."/>
            <person name="Wortman J."/>
            <person name="Nusbaum C."/>
            <person name="Birren B."/>
        </authorList>
    </citation>
    <scope>NUCLEOTIDE SEQUENCE [LARGE SCALE GENOMIC DNA]</scope>
    <source>
        <strain evidence="3">CBS 100218</strain>
    </source>
</reference>
<dbReference type="HOGENOM" id="CLU_015126_0_0_1"/>
<accession>R7YJF5</accession>
<proteinExistence type="predicted"/>
<evidence type="ECO:0000313" key="2">
    <source>
        <dbReference type="EMBL" id="EON61766.1"/>
    </source>
</evidence>
<feature type="compositionally biased region" description="Basic and acidic residues" evidence="1">
    <location>
        <begin position="1"/>
        <end position="15"/>
    </location>
</feature>
<dbReference type="GeneID" id="19898293"/>
<dbReference type="PANTHER" id="PTHR42345:SF1">
    <property type="entry name" value="VTC DOMAIN-CONTAINING PROTEIN"/>
    <property type="match status" value="1"/>
</dbReference>
<dbReference type="AlphaFoldDB" id="R7YJF5"/>
<keyword evidence="3" id="KW-1185">Reference proteome</keyword>
<name>R7YJF5_CONA1</name>
<dbReference type="Proteomes" id="UP000016924">
    <property type="component" value="Unassembled WGS sequence"/>
</dbReference>
<gene>
    <name evidence="2" type="ORF">W97_00982</name>
</gene>
<evidence type="ECO:0000313" key="3">
    <source>
        <dbReference type="Proteomes" id="UP000016924"/>
    </source>
</evidence>
<sequence>MSVDNGWHERRRKEPAWLSPPRQYQQDQPRRSSRTFTAPIVTRPRLERNSTQEPPTAHRASSILPYCPRRSDSYPTASLKEFRRTRSWPPRGYTADDTLNPRQAEDLICAGASTFKGYSDEVKNARPGHFRFYAVMEAEHCARTDRAPFQDHAFADISFNATASAESAFPWLSLEQPCMAYCFGKRSGTTTLSFKTSKSGILGPLLEYESTAKPRRIKLFTILDRLRHLETGIEEDVRRTPHTDSVIETVNGIQDPAELYRYLYTKLIEDPDADMEPHYGLEQQMTDLIILLTNSDWIDFSQPRNQIVAKYFDSPDETKKQKFFHQLLLSVELYLRVHSLHHEDKPKRRLLSQLPPIVQWDLALAQRWLENMSIQKTSISSKQTSFSFELRSKNRQKDALRTFAVTLKWPNLSEIDAVLQEDDPSEKELEERSADALSWFSAVVLPGTTMPWLLMNTLIDCDSGTGDALRYLTHMHPAAGFQYRANTYWSYKCIVGKVLGAARGVKAIAGWIGPCNYSPDLKRTECAFIRQRAPPEQQLTIDDVSSMGSRTDPLGPRDASYPVDDYELVVPDTDDVTDAIRVQKLEFKPAKNQPNMSRLGEGAPLTFDAAIVFAWRGQSWPMRLRFDVDFVAAYPCHQGPHVLFYDYAYRAVKVDEDLVDIHGWRSHSPTSRSSSRPSSSHQPLPSPSPSLSSALTATSTSGEQDLPANVALEKVLVIEALGVSDNEVFARAWCAHWGHSAVVANVKETCMACAIREAYAACISVVILTEGGRAGEDDGGIGG</sequence>
<dbReference type="STRING" id="1168221.R7YJF5"/>
<evidence type="ECO:0000256" key="1">
    <source>
        <dbReference type="SAM" id="MobiDB-lite"/>
    </source>
</evidence>
<feature type="compositionally biased region" description="Low complexity" evidence="1">
    <location>
        <begin position="666"/>
        <end position="698"/>
    </location>
</feature>
<dbReference type="eggNOG" id="ENOG502QPI4">
    <property type="taxonomic scope" value="Eukaryota"/>
</dbReference>
<dbReference type="OrthoDB" id="6493944at2759"/>
<organism evidence="2 3">
    <name type="scientific">Coniosporium apollinis (strain CBS 100218)</name>
    <name type="common">Rock-inhabiting black yeast</name>
    <dbReference type="NCBI Taxonomy" id="1168221"/>
    <lineage>
        <taxon>Eukaryota</taxon>
        <taxon>Fungi</taxon>
        <taxon>Dikarya</taxon>
        <taxon>Ascomycota</taxon>
        <taxon>Pezizomycotina</taxon>
        <taxon>Dothideomycetes</taxon>
        <taxon>Dothideomycetes incertae sedis</taxon>
        <taxon>Coniosporium</taxon>
    </lineage>
</organism>
<feature type="region of interest" description="Disordered" evidence="1">
    <location>
        <begin position="665"/>
        <end position="698"/>
    </location>
</feature>
<protein>
    <submittedName>
        <fullName evidence="2">Uncharacterized protein</fullName>
    </submittedName>
</protein>
<dbReference type="EMBL" id="JH767556">
    <property type="protein sequence ID" value="EON61766.1"/>
    <property type="molecule type" value="Genomic_DNA"/>
</dbReference>